<comment type="pathway">
    <text evidence="7">Cell wall biogenesis; peptidoglycan biosynthesis.</text>
</comment>
<dbReference type="HAMAP" id="MF_00258">
    <property type="entry name" value="Glu_racemase"/>
    <property type="match status" value="1"/>
</dbReference>
<keyword evidence="9" id="KW-1185">Reference proteome</keyword>
<protein>
    <recommendedName>
        <fullName evidence="2 7">Glutamate racemase</fullName>
        <ecNumber evidence="2 7">5.1.1.3</ecNumber>
    </recommendedName>
</protein>
<proteinExistence type="inferred from homology"/>
<evidence type="ECO:0000256" key="5">
    <source>
        <dbReference type="ARBA" id="ARBA00023235"/>
    </source>
</evidence>
<dbReference type="PANTHER" id="PTHR21198:SF2">
    <property type="entry name" value="GLUTAMATE RACEMASE"/>
    <property type="match status" value="1"/>
</dbReference>
<dbReference type="PROSITE" id="PS00923">
    <property type="entry name" value="ASP_GLU_RACEMASE_1"/>
    <property type="match status" value="1"/>
</dbReference>
<dbReference type="EMBL" id="CP040463">
    <property type="protein sequence ID" value="QCT95114.1"/>
    <property type="molecule type" value="Genomic_DNA"/>
</dbReference>
<evidence type="ECO:0000256" key="4">
    <source>
        <dbReference type="ARBA" id="ARBA00022984"/>
    </source>
</evidence>
<keyword evidence="4 7" id="KW-0573">Peptidoglycan synthesis</keyword>
<reference evidence="8 9" key="1">
    <citation type="submission" date="2019-05" db="EMBL/GenBank/DDBJ databases">
        <title>A comparative analysis of the Nautiliaceae.</title>
        <authorList>
            <person name="Grosche A."/>
            <person name="Smedile F."/>
            <person name="Vetriani C."/>
        </authorList>
    </citation>
    <scope>NUCLEOTIDE SEQUENCE [LARGE SCALE GENOMIC DNA]</scope>
    <source>
        <strain evidence="8 9">TB-2</strain>
    </source>
</reference>
<dbReference type="EC" id="5.1.1.3" evidence="2 7"/>
<dbReference type="InterPro" id="IPR001920">
    <property type="entry name" value="Asp/Glu_race"/>
</dbReference>
<dbReference type="PANTHER" id="PTHR21198">
    <property type="entry name" value="GLUTAMATE RACEMASE"/>
    <property type="match status" value="1"/>
</dbReference>
<evidence type="ECO:0000256" key="1">
    <source>
        <dbReference type="ARBA" id="ARBA00001602"/>
    </source>
</evidence>
<keyword evidence="6 7" id="KW-0961">Cell wall biogenesis/degradation</keyword>
<feature type="binding site" evidence="7">
    <location>
        <begin position="72"/>
        <end position="73"/>
    </location>
    <ligand>
        <name>substrate</name>
    </ligand>
</feature>
<feature type="active site" description="Proton donor/acceptor" evidence="7">
    <location>
        <position position="181"/>
    </location>
</feature>
<dbReference type="InterPro" id="IPR004391">
    <property type="entry name" value="Glu_race"/>
</dbReference>
<comment type="similarity">
    <text evidence="7">Belongs to the aspartate/glutamate racemases family.</text>
</comment>
<keyword evidence="3 7" id="KW-0133">Cell shape</keyword>
<dbReference type="GO" id="GO:0008881">
    <property type="term" value="F:glutamate racemase activity"/>
    <property type="evidence" value="ECO:0007669"/>
    <property type="project" value="UniProtKB-EC"/>
</dbReference>
<dbReference type="SUPFAM" id="SSF53681">
    <property type="entry name" value="Aspartate/glutamate racemase"/>
    <property type="match status" value="2"/>
</dbReference>
<dbReference type="InterPro" id="IPR018187">
    <property type="entry name" value="Asp/Glu_racemase_AS_1"/>
</dbReference>
<dbReference type="PROSITE" id="PS00924">
    <property type="entry name" value="ASP_GLU_RACEMASE_2"/>
    <property type="match status" value="1"/>
</dbReference>
<dbReference type="Pfam" id="PF01177">
    <property type="entry name" value="Asp_Glu_race"/>
    <property type="match status" value="1"/>
</dbReference>
<evidence type="ECO:0000256" key="3">
    <source>
        <dbReference type="ARBA" id="ARBA00022960"/>
    </source>
</evidence>
<feature type="active site" description="Proton donor/acceptor" evidence="7">
    <location>
        <position position="71"/>
    </location>
</feature>
<evidence type="ECO:0000256" key="2">
    <source>
        <dbReference type="ARBA" id="ARBA00013090"/>
    </source>
</evidence>
<name>A0ABX5VBU9_9BACT</name>
<dbReference type="InterPro" id="IPR033134">
    <property type="entry name" value="Asp/Glu_racemase_AS_2"/>
</dbReference>
<keyword evidence="5 7" id="KW-0413">Isomerase</keyword>
<sequence>MNRCGIFDSGVGGLSVAREILKSKLFDEIIYFGDTARVPYGNKNESTIIRYSLECLEFLKNFNIDFLVVACNSASSVAIEELRKEVSFPVVGVIEAGIKAIENENKNSNILLIGTKRTISSNKYQNALISLGFKNIISIATPLLVPLVEEGIVEGKIVDDIFEMYFRNLDKEKIDIIILGCTHYPFLEKSFKKHFPNAKLIHSGQAIVKLLKKEYNLKPKQISKIEIYASDNVEEVRKIAKKWLK</sequence>
<feature type="binding site" evidence="7">
    <location>
        <begin position="8"/>
        <end position="9"/>
    </location>
    <ligand>
        <name>substrate</name>
    </ligand>
</feature>
<feature type="binding site" evidence="7">
    <location>
        <begin position="182"/>
        <end position="183"/>
    </location>
    <ligand>
        <name>substrate</name>
    </ligand>
</feature>
<dbReference type="Proteomes" id="UP000306825">
    <property type="component" value="Chromosome"/>
</dbReference>
<dbReference type="Gene3D" id="3.40.50.1860">
    <property type="match status" value="2"/>
</dbReference>
<evidence type="ECO:0000313" key="9">
    <source>
        <dbReference type="Proteomes" id="UP000306825"/>
    </source>
</evidence>
<evidence type="ECO:0000313" key="8">
    <source>
        <dbReference type="EMBL" id="QCT95114.1"/>
    </source>
</evidence>
<comment type="function">
    <text evidence="7">Provides the (R)-glutamate required for cell wall biosynthesis.</text>
</comment>
<dbReference type="NCBIfam" id="TIGR00067">
    <property type="entry name" value="glut_race"/>
    <property type="match status" value="1"/>
</dbReference>
<feature type="binding site" evidence="7">
    <location>
        <begin position="40"/>
        <end position="41"/>
    </location>
    <ligand>
        <name>substrate</name>
    </ligand>
</feature>
<comment type="catalytic activity">
    <reaction evidence="1 7">
        <text>L-glutamate = D-glutamate</text>
        <dbReference type="Rhea" id="RHEA:12813"/>
        <dbReference type="ChEBI" id="CHEBI:29985"/>
        <dbReference type="ChEBI" id="CHEBI:29986"/>
        <dbReference type="EC" id="5.1.1.3"/>
    </reaction>
</comment>
<dbReference type="RefSeq" id="WP_138323735.1">
    <property type="nucleotide sequence ID" value="NZ_CP040463.1"/>
</dbReference>
<organism evidence="8 9">
    <name type="scientific">Caminibacter mediatlanticus TB-2</name>
    <dbReference type="NCBI Taxonomy" id="391592"/>
    <lineage>
        <taxon>Bacteria</taxon>
        <taxon>Pseudomonadati</taxon>
        <taxon>Campylobacterota</taxon>
        <taxon>Epsilonproteobacteria</taxon>
        <taxon>Nautiliales</taxon>
        <taxon>Nautiliaceae</taxon>
        <taxon>Caminibacter</taxon>
    </lineage>
</organism>
<gene>
    <name evidence="7" type="primary">murI</name>
    <name evidence="8" type="ORF">FE773_07900</name>
</gene>
<accession>A0ABX5VBU9</accession>
<dbReference type="InterPro" id="IPR015942">
    <property type="entry name" value="Asp/Glu/hydantoin_racemase"/>
</dbReference>
<evidence type="ECO:0000256" key="6">
    <source>
        <dbReference type="ARBA" id="ARBA00023316"/>
    </source>
</evidence>
<evidence type="ECO:0000256" key="7">
    <source>
        <dbReference type="HAMAP-Rule" id="MF_00258"/>
    </source>
</evidence>